<dbReference type="AlphaFoldDB" id="A0A5B7D9W2"/>
<proteinExistence type="predicted"/>
<keyword evidence="2" id="KW-1185">Reference proteome</keyword>
<name>A0A5B7D9W2_PORTR</name>
<dbReference type="EMBL" id="VSRR010000642">
    <property type="protein sequence ID" value="MPC18037.1"/>
    <property type="molecule type" value="Genomic_DNA"/>
</dbReference>
<accession>A0A5B7D9W2</accession>
<dbReference type="Proteomes" id="UP000324222">
    <property type="component" value="Unassembled WGS sequence"/>
</dbReference>
<organism evidence="1 2">
    <name type="scientific">Portunus trituberculatus</name>
    <name type="common">Swimming crab</name>
    <name type="synonym">Neptunus trituberculatus</name>
    <dbReference type="NCBI Taxonomy" id="210409"/>
    <lineage>
        <taxon>Eukaryota</taxon>
        <taxon>Metazoa</taxon>
        <taxon>Ecdysozoa</taxon>
        <taxon>Arthropoda</taxon>
        <taxon>Crustacea</taxon>
        <taxon>Multicrustacea</taxon>
        <taxon>Malacostraca</taxon>
        <taxon>Eumalacostraca</taxon>
        <taxon>Eucarida</taxon>
        <taxon>Decapoda</taxon>
        <taxon>Pleocyemata</taxon>
        <taxon>Brachyura</taxon>
        <taxon>Eubrachyura</taxon>
        <taxon>Portunoidea</taxon>
        <taxon>Portunidae</taxon>
        <taxon>Portuninae</taxon>
        <taxon>Portunus</taxon>
    </lineage>
</organism>
<evidence type="ECO:0000313" key="2">
    <source>
        <dbReference type="Proteomes" id="UP000324222"/>
    </source>
</evidence>
<protein>
    <submittedName>
        <fullName evidence="1">Uncharacterized protein</fullName>
    </submittedName>
</protein>
<reference evidence="1 2" key="1">
    <citation type="submission" date="2019-05" db="EMBL/GenBank/DDBJ databases">
        <title>Another draft genome of Portunus trituberculatus and its Hox gene families provides insights of decapod evolution.</title>
        <authorList>
            <person name="Jeong J.-H."/>
            <person name="Song I."/>
            <person name="Kim S."/>
            <person name="Choi T."/>
            <person name="Kim D."/>
            <person name="Ryu S."/>
            <person name="Kim W."/>
        </authorList>
    </citation>
    <scope>NUCLEOTIDE SEQUENCE [LARGE SCALE GENOMIC DNA]</scope>
    <source>
        <tissue evidence="1">Muscle</tissue>
    </source>
</reference>
<evidence type="ECO:0000313" key="1">
    <source>
        <dbReference type="EMBL" id="MPC18037.1"/>
    </source>
</evidence>
<comment type="caution">
    <text evidence="1">The sequence shown here is derived from an EMBL/GenBank/DDBJ whole genome shotgun (WGS) entry which is preliminary data.</text>
</comment>
<gene>
    <name evidence="1" type="ORF">E2C01_010909</name>
</gene>
<sequence length="114" mass="13088">MFKGPAVSSCTASSRCQLTSFRTFRLIKGGRNRLGQDGGWSPLQPKQFSSARWQNRHRQPRQQATPHFHYTYLAMFLSTPLRLAFHRRSHSVSPGCSLYWSLLHSPSLCHENLT</sequence>